<dbReference type="KEGG" id="amf:AMF_131"/>
<dbReference type="PRINTS" id="PR01386">
    <property type="entry name" value="CCMCBIOGNSIS"/>
</dbReference>
<dbReference type="GO" id="GO:0005886">
    <property type="term" value="C:plasma membrane"/>
    <property type="evidence" value="ECO:0007669"/>
    <property type="project" value="UniProtKB-SubCell"/>
</dbReference>
<dbReference type="GO" id="GO:0015232">
    <property type="term" value="F:heme transmembrane transporter activity"/>
    <property type="evidence" value="ECO:0007669"/>
    <property type="project" value="InterPro"/>
</dbReference>
<dbReference type="STRING" id="320483.AMF_131"/>
<dbReference type="RefSeq" id="WP_011114153.1">
    <property type="nucleotide sequence ID" value="NC_012026.1"/>
</dbReference>
<evidence type="ECO:0000256" key="5">
    <source>
        <dbReference type="ARBA" id="ARBA00022692"/>
    </source>
</evidence>
<feature type="transmembrane region" description="Helical" evidence="9">
    <location>
        <begin position="100"/>
        <end position="121"/>
    </location>
</feature>
<feature type="transmembrane region" description="Helical" evidence="9">
    <location>
        <begin position="205"/>
        <end position="226"/>
    </location>
</feature>
<keyword evidence="8 9" id="KW-0472">Membrane</keyword>
<dbReference type="InterPro" id="IPR002541">
    <property type="entry name" value="Cyt_c_assembly"/>
</dbReference>
<evidence type="ECO:0000256" key="9">
    <source>
        <dbReference type="RuleBase" id="RU364092"/>
    </source>
</evidence>
<dbReference type="PANTHER" id="PTHR30071:SF1">
    <property type="entry name" value="CYTOCHROME B_B6 PROTEIN-RELATED"/>
    <property type="match status" value="1"/>
</dbReference>
<keyword evidence="9" id="KW-1003">Cell membrane</keyword>
<keyword evidence="9" id="KW-0997">Cell inner membrane</keyword>
<evidence type="ECO:0000256" key="8">
    <source>
        <dbReference type="ARBA" id="ARBA00023136"/>
    </source>
</evidence>
<feature type="transmembrane region" description="Helical" evidence="9">
    <location>
        <begin position="133"/>
        <end position="153"/>
    </location>
</feature>
<dbReference type="GO" id="GO:0020037">
    <property type="term" value="F:heme binding"/>
    <property type="evidence" value="ECO:0007669"/>
    <property type="project" value="InterPro"/>
</dbReference>
<dbReference type="GO" id="GO:0017004">
    <property type="term" value="P:cytochrome complex assembly"/>
    <property type="evidence" value="ECO:0007669"/>
    <property type="project" value="UniProtKB-KW"/>
</dbReference>
<evidence type="ECO:0000256" key="6">
    <source>
        <dbReference type="ARBA" id="ARBA00022748"/>
    </source>
</evidence>
<gene>
    <name evidence="9 11" type="primary">ccmC</name>
    <name evidence="11" type="ordered locus">AMF_131</name>
</gene>
<dbReference type="PATRIC" id="fig|320483.3.peg.152"/>
<dbReference type="Pfam" id="PF01578">
    <property type="entry name" value="Cytochrom_C_asm"/>
    <property type="match status" value="1"/>
</dbReference>
<dbReference type="GeneID" id="7398593"/>
<dbReference type="NCBIfam" id="TIGR01191">
    <property type="entry name" value="ccmC"/>
    <property type="match status" value="1"/>
</dbReference>
<keyword evidence="6 9" id="KW-0201">Cytochrome c-type biogenesis</keyword>
<protein>
    <recommendedName>
        <fullName evidence="4 9">Heme exporter protein C</fullName>
    </recommendedName>
    <alternativeName>
        <fullName evidence="9">Cytochrome c-type biogenesis protein</fullName>
    </alternativeName>
</protein>
<keyword evidence="12" id="KW-1185">Reference proteome</keyword>
<feature type="transmembrane region" description="Helical" evidence="9">
    <location>
        <begin position="165"/>
        <end position="185"/>
    </location>
</feature>
<accession>B9KHQ7</accession>
<organism evidence="11 12">
    <name type="scientific">Anaplasma marginale (strain Florida)</name>
    <dbReference type="NCBI Taxonomy" id="320483"/>
    <lineage>
        <taxon>Bacteria</taxon>
        <taxon>Pseudomonadati</taxon>
        <taxon>Pseudomonadota</taxon>
        <taxon>Alphaproteobacteria</taxon>
        <taxon>Rickettsiales</taxon>
        <taxon>Anaplasmataceae</taxon>
        <taxon>Anaplasma</taxon>
    </lineage>
</organism>
<dbReference type="InterPro" id="IPR045062">
    <property type="entry name" value="Cyt_c_biogenesis_CcsA/CcmC"/>
</dbReference>
<sequence length="250" mass="27272">MLSSGDGVGSFWCGSVKGLVRYSWAALPCLVCICAVSMAVGLYCALYASPPDYRQGEVVRIMYLHVPSAWISLGTYAAVAVLSFVALIKKNAGFLLSRAMAPVGGCFTMVCLVTGSVWGKYTWGAWWVWDARLTSMLLLLFLYLGYSCLWNAFEDQARASRAAALFAVFSAINVPIVKFSVDIWSTLHQPASVLRKGGVAIDSSMLVPLFAMFTALASLFGVFTLLRISTLVRARKCRARLARVYSQEAL</sequence>
<feature type="transmembrane region" description="Helical" evidence="9">
    <location>
        <begin position="24"/>
        <end position="48"/>
    </location>
</feature>
<evidence type="ECO:0000259" key="10">
    <source>
        <dbReference type="Pfam" id="PF01578"/>
    </source>
</evidence>
<evidence type="ECO:0000313" key="11">
    <source>
        <dbReference type="EMBL" id="ACM49019.1"/>
    </source>
</evidence>
<evidence type="ECO:0000256" key="4">
    <source>
        <dbReference type="ARBA" id="ARBA00016463"/>
    </source>
</evidence>
<comment type="similarity">
    <text evidence="3 9">Belongs to the CcmC/CycZ/HelC family.</text>
</comment>
<feature type="transmembrane region" description="Helical" evidence="9">
    <location>
        <begin position="68"/>
        <end position="88"/>
    </location>
</feature>
<proteinExistence type="inferred from homology"/>
<dbReference type="PANTHER" id="PTHR30071">
    <property type="entry name" value="HEME EXPORTER PROTEIN C"/>
    <property type="match status" value="1"/>
</dbReference>
<feature type="domain" description="Cytochrome c assembly protein" evidence="10">
    <location>
        <begin position="27"/>
        <end position="188"/>
    </location>
</feature>
<dbReference type="AlphaFoldDB" id="B9KHQ7"/>
<dbReference type="EMBL" id="CP001079">
    <property type="protein sequence ID" value="ACM49019.1"/>
    <property type="molecule type" value="Genomic_DNA"/>
</dbReference>
<comment type="function">
    <text evidence="1 9">Required for the export of heme to the periplasm for the biogenesis of c-type cytochromes.</text>
</comment>
<evidence type="ECO:0000256" key="1">
    <source>
        <dbReference type="ARBA" id="ARBA00002442"/>
    </source>
</evidence>
<name>B9KHQ7_ANAMF</name>
<dbReference type="Proteomes" id="UP000007307">
    <property type="component" value="Chromosome"/>
</dbReference>
<dbReference type="InterPro" id="IPR003557">
    <property type="entry name" value="Cyt_c_biogenesis_CcmC"/>
</dbReference>
<evidence type="ECO:0000256" key="7">
    <source>
        <dbReference type="ARBA" id="ARBA00022989"/>
    </source>
</evidence>
<reference evidence="11 12" key="1">
    <citation type="journal article" date="2009" name="BMC Genomics">
        <title>Conservation in the face of diversity: multistrain analysis of an intracellular bacterium.</title>
        <authorList>
            <person name="Dark M.J."/>
            <person name="Herndon D.R."/>
            <person name="Kappmeyer L.S."/>
            <person name="Gonzales M.P."/>
            <person name="Nordeen E."/>
            <person name="Palmer G.H."/>
            <person name="Knowles D.P. Jr."/>
            <person name="Brayton K.A."/>
        </authorList>
    </citation>
    <scope>NUCLEOTIDE SEQUENCE [LARGE SCALE GENOMIC DNA]</scope>
    <source>
        <strain evidence="11 12">Florida</strain>
    </source>
</reference>
<keyword evidence="9" id="KW-0813">Transport</keyword>
<dbReference type="HOGENOM" id="CLU_066538_2_1_5"/>
<evidence type="ECO:0000256" key="3">
    <source>
        <dbReference type="ARBA" id="ARBA00005840"/>
    </source>
</evidence>
<evidence type="ECO:0000256" key="2">
    <source>
        <dbReference type="ARBA" id="ARBA00004141"/>
    </source>
</evidence>
<comment type="subcellular location">
    <subcellularLocation>
        <location evidence="9">Cell inner membrane</location>
    </subcellularLocation>
    <subcellularLocation>
        <location evidence="2">Membrane</location>
        <topology evidence="2">Multi-pass membrane protein</topology>
    </subcellularLocation>
</comment>
<dbReference type="eggNOG" id="COG0755">
    <property type="taxonomic scope" value="Bacteria"/>
</dbReference>
<evidence type="ECO:0000313" key="12">
    <source>
        <dbReference type="Proteomes" id="UP000007307"/>
    </source>
</evidence>
<keyword evidence="7 9" id="KW-1133">Transmembrane helix</keyword>
<keyword evidence="5 9" id="KW-0812">Transmembrane</keyword>